<keyword evidence="2" id="KW-1185">Reference proteome</keyword>
<proteinExistence type="predicted"/>
<dbReference type="Proteomes" id="UP001629235">
    <property type="component" value="Unassembled WGS sequence"/>
</dbReference>
<sequence>MSMRTRMLFRLSVASLLLGAAIGVQAANLRFLRNTPIALMRQRDMDSLEHAVLGALNGKKDGESINWVNEGTRNSVRIDATITVANTTHNGERICRDVGVVLNARGQSMQLQPQFCSGGSGAWQLQIRP</sequence>
<comment type="caution">
    <text evidence="1">The sequence shown here is derived from an EMBL/GenBank/DDBJ whole genome shotgun (WGS) entry which is preliminary data.</text>
</comment>
<protein>
    <submittedName>
        <fullName evidence="1">Uncharacterized protein</fullName>
    </submittedName>
</protein>
<gene>
    <name evidence="1" type="ORF">PQR01_04095</name>
</gene>
<dbReference type="EMBL" id="JAQQDW010000005">
    <property type="protein sequence ID" value="MFM0102685.1"/>
    <property type="molecule type" value="Genomic_DNA"/>
</dbReference>
<organism evidence="1 2">
    <name type="scientific">Paraburkholderia rhynchosiae</name>
    <dbReference type="NCBI Taxonomy" id="487049"/>
    <lineage>
        <taxon>Bacteria</taxon>
        <taxon>Pseudomonadati</taxon>
        <taxon>Pseudomonadota</taxon>
        <taxon>Betaproteobacteria</taxon>
        <taxon>Burkholderiales</taxon>
        <taxon>Burkholderiaceae</taxon>
        <taxon>Paraburkholderia</taxon>
    </lineage>
</organism>
<reference evidence="1 2" key="1">
    <citation type="journal article" date="2024" name="Chem. Sci.">
        <title>Discovery of megapolipeptins by genome mining of a Burkholderiales bacteria collection.</title>
        <authorList>
            <person name="Paulo B.S."/>
            <person name="Recchia M.J.J."/>
            <person name="Lee S."/>
            <person name="Fergusson C.H."/>
            <person name="Romanowski S.B."/>
            <person name="Hernandez A."/>
            <person name="Krull N."/>
            <person name="Liu D.Y."/>
            <person name="Cavanagh H."/>
            <person name="Bos A."/>
            <person name="Gray C.A."/>
            <person name="Murphy B.T."/>
            <person name="Linington R.G."/>
            <person name="Eustaquio A.S."/>
        </authorList>
    </citation>
    <scope>NUCLEOTIDE SEQUENCE [LARGE SCALE GENOMIC DNA]</scope>
    <source>
        <strain evidence="1 2">RL18-126-BIB-B</strain>
    </source>
</reference>
<evidence type="ECO:0000313" key="2">
    <source>
        <dbReference type="Proteomes" id="UP001629235"/>
    </source>
</evidence>
<name>A0ACC7N6M0_9BURK</name>
<evidence type="ECO:0000313" key="1">
    <source>
        <dbReference type="EMBL" id="MFM0102685.1"/>
    </source>
</evidence>
<accession>A0ACC7N6M0</accession>